<evidence type="ECO:0000259" key="3">
    <source>
        <dbReference type="Pfam" id="PF18962"/>
    </source>
</evidence>
<reference evidence="5" key="1">
    <citation type="submission" date="2018-11" db="EMBL/GenBank/DDBJ databases">
        <title>Proposal to divide the Flavobacteriaceae and reorganize its genera based on Amino Acid Identity values calculated from whole genome sequences.</title>
        <authorList>
            <person name="Nicholson A.C."/>
            <person name="Gulvik C.A."/>
            <person name="Whitney A.M."/>
            <person name="Sheth M."/>
            <person name="Batra D."/>
            <person name="Pryor J."/>
            <person name="Bernardet J.-F."/>
            <person name="Hugo C."/>
            <person name="Kampfer P."/>
            <person name="Newman J.D."/>
            <person name="McQuiston J.R."/>
        </authorList>
    </citation>
    <scope>NUCLEOTIDE SEQUENCE [LARGE SCALE GENOMIC DNA]</scope>
    <source>
        <strain evidence="5">H6466</strain>
    </source>
</reference>
<feature type="signal peptide" evidence="2">
    <location>
        <begin position="1"/>
        <end position="24"/>
    </location>
</feature>
<evidence type="ECO:0000313" key="4">
    <source>
        <dbReference type="EMBL" id="AZI54681.1"/>
    </source>
</evidence>
<sequence length="265" mass="27748">MKKFSFLKTMLLSTALTMSTFAMGQYRLVTSTTDLESGAKYVLANSASGTVKLMGYQNTNNRPQSTSDFTVTDGKIYVSPAIASSDQTSAYQITLTGSTGAWVLNDTVNSTILGPAPTGNNNYLKANADANFTIAISGTGVATITAVGGANANGRNIVRYNNSASLFSCYSTGQADVYLYKYDATLSVGDATKAKANLVKNTIVSNELIFGAAAKVSVYNTAGQVVKTAEVAENSRLDVSALPKGTYVVTGIVNGQAVSQKVIKK</sequence>
<keyword evidence="1 2" id="KW-0732">Signal</keyword>
<gene>
    <name evidence="4" type="ORF">EIB75_05190</name>
</gene>
<dbReference type="RefSeq" id="WP_124985944.1">
    <property type="nucleotide sequence ID" value="NZ_CP034160.1"/>
</dbReference>
<dbReference type="AlphaFoldDB" id="A0A3G8ZLA1"/>
<dbReference type="InterPro" id="IPR026444">
    <property type="entry name" value="Secre_tail"/>
</dbReference>
<evidence type="ECO:0000313" key="5">
    <source>
        <dbReference type="Proteomes" id="UP000272316"/>
    </source>
</evidence>
<accession>A0A3G8ZLA1</accession>
<dbReference type="KEGG" id="eva:EIB75_05190"/>
<name>A0A3G8ZLA1_9FLAO</name>
<protein>
    <submittedName>
        <fullName evidence="4">T9SS C-terminal target domain-containing protein</fullName>
    </submittedName>
</protein>
<evidence type="ECO:0000256" key="2">
    <source>
        <dbReference type="SAM" id="SignalP"/>
    </source>
</evidence>
<feature type="chain" id="PRO_5018140627" evidence="2">
    <location>
        <begin position="25"/>
        <end position="265"/>
    </location>
</feature>
<organism evidence="4 5">
    <name type="scientific">Epilithonimonas vandammei</name>
    <dbReference type="NCBI Taxonomy" id="2487072"/>
    <lineage>
        <taxon>Bacteria</taxon>
        <taxon>Pseudomonadati</taxon>
        <taxon>Bacteroidota</taxon>
        <taxon>Flavobacteriia</taxon>
        <taxon>Flavobacteriales</taxon>
        <taxon>Weeksellaceae</taxon>
        <taxon>Chryseobacterium group</taxon>
        <taxon>Epilithonimonas</taxon>
    </lineage>
</organism>
<dbReference type="EMBL" id="CP034160">
    <property type="protein sequence ID" value="AZI54681.1"/>
    <property type="molecule type" value="Genomic_DNA"/>
</dbReference>
<dbReference type="Pfam" id="PF18962">
    <property type="entry name" value="Por_Secre_tail"/>
    <property type="match status" value="1"/>
</dbReference>
<proteinExistence type="predicted"/>
<feature type="domain" description="Secretion system C-terminal sorting" evidence="3">
    <location>
        <begin position="212"/>
        <end position="263"/>
    </location>
</feature>
<dbReference type="NCBIfam" id="TIGR04183">
    <property type="entry name" value="Por_Secre_tail"/>
    <property type="match status" value="1"/>
</dbReference>
<dbReference type="Proteomes" id="UP000272316">
    <property type="component" value="Chromosome"/>
</dbReference>
<evidence type="ECO:0000256" key="1">
    <source>
        <dbReference type="ARBA" id="ARBA00022729"/>
    </source>
</evidence>